<dbReference type="GO" id="GO:0005524">
    <property type="term" value="F:ATP binding"/>
    <property type="evidence" value="ECO:0007669"/>
    <property type="project" value="UniProtKB-KW"/>
</dbReference>
<gene>
    <name evidence="4" type="ORF">CYMTET_36583</name>
</gene>
<organism evidence="4 5">
    <name type="scientific">Cymbomonas tetramitiformis</name>
    <dbReference type="NCBI Taxonomy" id="36881"/>
    <lineage>
        <taxon>Eukaryota</taxon>
        <taxon>Viridiplantae</taxon>
        <taxon>Chlorophyta</taxon>
        <taxon>Pyramimonadophyceae</taxon>
        <taxon>Pyramimonadales</taxon>
        <taxon>Pyramimonadaceae</taxon>
        <taxon>Cymbomonas</taxon>
    </lineage>
</organism>
<dbReference type="GO" id="GO:0043139">
    <property type="term" value="F:5'-3' DNA helicase activity"/>
    <property type="evidence" value="ECO:0007669"/>
    <property type="project" value="UniProtKB-EC"/>
</dbReference>
<evidence type="ECO:0000256" key="2">
    <source>
        <dbReference type="SAM" id="MobiDB-lite"/>
    </source>
</evidence>
<feature type="compositionally biased region" description="Pro residues" evidence="2">
    <location>
        <begin position="1390"/>
        <end position="1411"/>
    </location>
</feature>
<comment type="caution">
    <text evidence="4">The sequence shown here is derived from an EMBL/GenBank/DDBJ whole genome shotgun (WGS) entry which is preliminary data.</text>
</comment>
<feature type="domain" description="DNA helicase Pif1-like DEAD-box helicase" evidence="3">
    <location>
        <begin position="85"/>
        <end position="232"/>
    </location>
</feature>
<dbReference type="PANTHER" id="PTHR47642:SF5">
    <property type="entry name" value="ATP-DEPENDENT DNA HELICASE"/>
    <property type="match status" value="1"/>
</dbReference>
<feature type="compositionally biased region" description="Polar residues" evidence="2">
    <location>
        <begin position="1417"/>
        <end position="1428"/>
    </location>
</feature>
<name>A0AAE0F7F8_9CHLO</name>
<accession>A0AAE0F7F8</accession>
<keyword evidence="1" id="KW-0067">ATP-binding</keyword>
<evidence type="ECO:0000313" key="4">
    <source>
        <dbReference type="EMBL" id="KAK3254197.1"/>
    </source>
</evidence>
<evidence type="ECO:0000313" key="5">
    <source>
        <dbReference type="Proteomes" id="UP001190700"/>
    </source>
</evidence>
<keyword evidence="1" id="KW-0347">Helicase</keyword>
<dbReference type="GO" id="GO:0016787">
    <property type="term" value="F:hydrolase activity"/>
    <property type="evidence" value="ECO:0007669"/>
    <property type="project" value="UniProtKB-KW"/>
</dbReference>
<dbReference type="Pfam" id="PF05970">
    <property type="entry name" value="PIF1"/>
    <property type="match status" value="1"/>
</dbReference>
<dbReference type="InterPro" id="IPR010285">
    <property type="entry name" value="DNA_helicase_pif1-like_DEAD"/>
</dbReference>
<sequence length="1428" mass="155186">MCPNVYDAVFGTGPIPADHAIFKCRLLLVPKCVYDDAALFARLQQLCARRLAVEGMPMEERDTWGGLAIMVSKPPPPPPMTSLWDGGPGTGKSYVAKALCTAANFLSGHDGTVVCCAPSGVAAALIPGARTIHNLGDMKPTEACRAVPLKAMNPGTKAEYAARLGPGTAYILLIDEISMVEACLYGHLQDRCAEIRRVGDQAKTEWGGLAVVAVGDFGQLAPVGKSLYKQALNVFSGQRSFDVAEKAGRLFQAIRRYPLTEQVRAASDPDHVRFIERCRSEERPITQSDLDRLKVLTASDVQMDRDWLFATVAVTGNRQRQAINDVRARHFARLSGQPIIRWKRPIATTLLDSRHEDVIRSEFPELTGTFVAGAPGIILNNDLNPSRGLANGTPAKFHSLILRDDSRSTDAAKINNANPGEEVWIEPPYAVNVLIEHLDSTNWSDRATLAPELRDSASEGNMREHVTRPRSIVLPVKISKRLEELPVNRASRKIEAMEPVPRAIRSLKNDKGVAAVGKGKVVLVPRAIRSLKNDKGVAAVGKGKVMAPLALIPILLSLASKVYGEDSWSGSDGKQLACPATQLDFFGSHAKSGAGRSGDAFKYEHVGKVGDKEVDVKLTCEGKALDGDTHTLVGKFANIHLEANSEEIVEFKFVDSETHEPVEVESFYLTFFDITEGQSLAVYGYDKFVLSEDSTIKVQQRSETLQKFHGSVEDSIDLKTVDPAYATEAEQKSSITFFFAATTSFTVKMNTQSSSEDFAFTGQSPLLQGCGSGKVETETESQESAGLSANTAGEISDQFCLAVGSKAKCDTFTRQKAVGSQEEAEQLAIDGGYVGYAFNADGLKVQLFTMEECANPTILGKNAEAWYIYKNYGCPYVSPPPPTPPPPPPSPPPAQYCLSHEGEKCLDYARMKAMESQEAAEQFAVEQGYTGYSYTAEYGTLFYNSGQCLNRASADGYDTYLLCSKNEDGETVECASGYDELVGHVSEDTPVSVEDCDACAAKCTADSECHSYECSSTSSLCYLHSQYTPLEPAFYGYKFCSDKFELDLNDKKCLSLSYGKDSMSYETAFSPVTSIPKEHPKVWGNSSDYCGNVEAGSPIPADVTFMFPKQLQHPEEEWACEPMLGAQGFYAHNFPNHDSANVGISEKETIVFYFIEDSIGQTYLVETIDQPMNTDGGEVWQTIDVTPASVTTNMRFVTQDDPCKGEHCPTYAPGNGRRCIAEEDEEGWIEGQNITNDCYEFDPEAGKGSNYWTFWGCCSDGMVLGPLPNEDFCIHVELKQKSHGVNGGIKVMKYNGPGEALTESVDIGLNVAYNTGDLATGIDICRKSCDSYCSLLENCGACSGDQSGLCGWVPEDKACKHKDEETSLTESGKGFIQACEQCTDGTGCPSPPTPFPRPLHLPATPSPPSLPYTPSLQAPSITSLPSSD</sequence>
<reference evidence="4 5" key="1">
    <citation type="journal article" date="2015" name="Genome Biol. Evol.">
        <title>Comparative Genomics of a Bacterivorous Green Alga Reveals Evolutionary Causalities and Consequences of Phago-Mixotrophic Mode of Nutrition.</title>
        <authorList>
            <person name="Burns J.A."/>
            <person name="Paasch A."/>
            <person name="Narechania A."/>
            <person name="Kim E."/>
        </authorList>
    </citation>
    <scope>NUCLEOTIDE SEQUENCE [LARGE SCALE GENOMIC DNA]</scope>
    <source>
        <strain evidence="4 5">PLY_AMNH</strain>
    </source>
</reference>
<dbReference type="GO" id="GO:0006281">
    <property type="term" value="P:DNA repair"/>
    <property type="evidence" value="ECO:0007669"/>
    <property type="project" value="UniProtKB-KW"/>
</dbReference>
<keyword evidence="5" id="KW-1185">Reference proteome</keyword>
<dbReference type="EC" id="5.6.2.3" evidence="1"/>
<keyword evidence="1" id="KW-0378">Hydrolase</keyword>
<evidence type="ECO:0000259" key="3">
    <source>
        <dbReference type="Pfam" id="PF05970"/>
    </source>
</evidence>
<keyword evidence="1" id="KW-0227">DNA damage</keyword>
<dbReference type="GO" id="GO:0000723">
    <property type="term" value="P:telomere maintenance"/>
    <property type="evidence" value="ECO:0007669"/>
    <property type="project" value="InterPro"/>
</dbReference>
<keyword evidence="1" id="KW-0233">DNA recombination</keyword>
<dbReference type="InterPro" id="IPR051055">
    <property type="entry name" value="PIF1_helicase"/>
</dbReference>
<dbReference type="Proteomes" id="UP001190700">
    <property type="component" value="Unassembled WGS sequence"/>
</dbReference>
<dbReference type="EMBL" id="LGRX02023972">
    <property type="protein sequence ID" value="KAK3254197.1"/>
    <property type="molecule type" value="Genomic_DNA"/>
</dbReference>
<evidence type="ECO:0000256" key="1">
    <source>
        <dbReference type="RuleBase" id="RU363044"/>
    </source>
</evidence>
<keyword evidence="1" id="KW-0547">Nucleotide-binding</keyword>
<dbReference type="InterPro" id="IPR027417">
    <property type="entry name" value="P-loop_NTPase"/>
</dbReference>
<comment type="similarity">
    <text evidence="1">Belongs to the helicase family.</text>
</comment>
<dbReference type="SUPFAM" id="SSF52540">
    <property type="entry name" value="P-loop containing nucleoside triphosphate hydrolases"/>
    <property type="match status" value="1"/>
</dbReference>
<keyword evidence="1" id="KW-0234">DNA repair</keyword>
<feature type="region of interest" description="Disordered" evidence="2">
    <location>
        <begin position="1390"/>
        <end position="1428"/>
    </location>
</feature>
<comment type="catalytic activity">
    <reaction evidence="1">
        <text>ATP + H2O = ADP + phosphate + H(+)</text>
        <dbReference type="Rhea" id="RHEA:13065"/>
        <dbReference type="ChEBI" id="CHEBI:15377"/>
        <dbReference type="ChEBI" id="CHEBI:15378"/>
        <dbReference type="ChEBI" id="CHEBI:30616"/>
        <dbReference type="ChEBI" id="CHEBI:43474"/>
        <dbReference type="ChEBI" id="CHEBI:456216"/>
        <dbReference type="EC" id="5.6.2.3"/>
    </reaction>
</comment>
<dbReference type="Gene3D" id="3.40.50.300">
    <property type="entry name" value="P-loop containing nucleotide triphosphate hydrolases"/>
    <property type="match status" value="1"/>
</dbReference>
<proteinExistence type="inferred from homology"/>
<dbReference type="GO" id="GO:0006310">
    <property type="term" value="P:DNA recombination"/>
    <property type="evidence" value="ECO:0007669"/>
    <property type="project" value="UniProtKB-KW"/>
</dbReference>
<dbReference type="PANTHER" id="PTHR47642">
    <property type="entry name" value="ATP-DEPENDENT DNA HELICASE"/>
    <property type="match status" value="1"/>
</dbReference>
<protein>
    <recommendedName>
        <fullName evidence="1">ATP-dependent DNA helicase</fullName>
        <ecNumber evidence="1">5.6.2.3</ecNumber>
    </recommendedName>
</protein>
<comment type="cofactor">
    <cofactor evidence="1">
        <name>Mg(2+)</name>
        <dbReference type="ChEBI" id="CHEBI:18420"/>
    </cofactor>
</comment>